<evidence type="ECO:0000313" key="3">
    <source>
        <dbReference type="Proteomes" id="UP001189429"/>
    </source>
</evidence>
<protein>
    <recommendedName>
        <fullName evidence="1">FHA domain-containing protein</fullName>
    </recommendedName>
</protein>
<sequence length="640" mass="69274">MSSDREGMLSFASNVRAALTALCQAKDARESSPLLEAALAQSRLDIGGLVALVQEIWELHAYFVFLDVKGDQALLETAAAQLCRALRCTAEDLVLGLARTGHWVEQALGMLSEQACGEMLQRCHARALQQWRAAWAERVQSSQDLQPQHMFGASGGKQEELFWASCFQQRGSVTWAVFLDGFERFHLRGRCPADIADQLRAELGPDLVHVVRRSDWHAFVKEHGDAASLVDCLLSKVLADIADRVYRSQPLDAGLLVGEAERDWGQVEPFPQASIVTPLDPGGTCLPIEEGKHVTWDAFCRQLAERTPCWWRAGGGPAPHQRALQARAFAAVSSGLACTRRALVLRAVSGSLASGGSARAPGAPERAAAPIEDQKEAAELPAVVVTANVGQPSGVAQVLDLSMNVPIALRSHFDVVYEPTTDRYSIMDVGSKWGTFVKVTGQLCLSCGDWIRLGNVELVIRCCGGGCANHRCHANTVGSLRKFGRHRSSPESASAEWCCDAREAEEVLPRGLGSVRAPGWHTRSEQITVPPLEIVFVTGPRMGEKLVLTKRVNTMGRSNTATVQITDAVLTNISRVHCVFECIGGLWHLRDNGSTNGTWQRLSCVLQPSAPKPLSAGMSVLAGALEFLVEGRLEPTSSAT</sequence>
<dbReference type="Proteomes" id="UP001189429">
    <property type="component" value="Unassembled WGS sequence"/>
</dbReference>
<dbReference type="Gene3D" id="2.60.200.20">
    <property type="match status" value="1"/>
</dbReference>
<comment type="caution">
    <text evidence="2">The sequence shown here is derived from an EMBL/GenBank/DDBJ whole genome shotgun (WGS) entry which is preliminary data.</text>
</comment>
<proteinExistence type="predicted"/>
<evidence type="ECO:0000313" key="2">
    <source>
        <dbReference type="EMBL" id="CAK0881644.1"/>
    </source>
</evidence>
<keyword evidence="3" id="KW-1185">Reference proteome</keyword>
<accession>A0ABN9WAC3</accession>
<feature type="domain" description="FHA" evidence="1">
    <location>
        <begin position="553"/>
        <end position="599"/>
    </location>
</feature>
<feature type="domain" description="FHA" evidence="1">
    <location>
        <begin position="387"/>
        <end position="437"/>
    </location>
</feature>
<dbReference type="InterPro" id="IPR008984">
    <property type="entry name" value="SMAD_FHA_dom_sf"/>
</dbReference>
<dbReference type="SUPFAM" id="SSF49879">
    <property type="entry name" value="SMAD/FHA domain"/>
    <property type="match status" value="2"/>
</dbReference>
<dbReference type="EMBL" id="CAUYUJ010018213">
    <property type="protein sequence ID" value="CAK0881644.1"/>
    <property type="molecule type" value="Genomic_DNA"/>
</dbReference>
<dbReference type="InterPro" id="IPR000253">
    <property type="entry name" value="FHA_dom"/>
</dbReference>
<name>A0ABN9WAC3_9DINO</name>
<evidence type="ECO:0000259" key="1">
    <source>
        <dbReference type="PROSITE" id="PS50006"/>
    </source>
</evidence>
<organism evidence="2 3">
    <name type="scientific">Prorocentrum cordatum</name>
    <dbReference type="NCBI Taxonomy" id="2364126"/>
    <lineage>
        <taxon>Eukaryota</taxon>
        <taxon>Sar</taxon>
        <taxon>Alveolata</taxon>
        <taxon>Dinophyceae</taxon>
        <taxon>Prorocentrales</taxon>
        <taxon>Prorocentraceae</taxon>
        <taxon>Prorocentrum</taxon>
    </lineage>
</organism>
<reference evidence="2" key="1">
    <citation type="submission" date="2023-10" db="EMBL/GenBank/DDBJ databases">
        <authorList>
            <person name="Chen Y."/>
            <person name="Shah S."/>
            <person name="Dougan E. K."/>
            <person name="Thang M."/>
            <person name="Chan C."/>
        </authorList>
    </citation>
    <scope>NUCLEOTIDE SEQUENCE [LARGE SCALE GENOMIC DNA]</scope>
</reference>
<dbReference type="SMART" id="SM00240">
    <property type="entry name" value="FHA"/>
    <property type="match status" value="1"/>
</dbReference>
<dbReference type="PROSITE" id="PS50006">
    <property type="entry name" value="FHA_DOMAIN"/>
    <property type="match status" value="2"/>
</dbReference>
<dbReference type="Pfam" id="PF00498">
    <property type="entry name" value="FHA"/>
    <property type="match status" value="1"/>
</dbReference>
<gene>
    <name evidence="2" type="ORF">PCOR1329_LOCUS64425</name>
</gene>
<dbReference type="CDD" id="cd00060">
    <property type="entry name" value="FHA"/>
    <property type="match status" value="2"/>
</dbReference>